<feature type="transmembrane region" description="Helical" evidence="7">
    <location>
        <begin position="202"/>
        <end position="224"/>
    </location>
</feature>
<reference evidence="10 11" key="1">
    <citation type="submission" date="2023-07" db="EMBL/GenBank/DDBJ databases">
        <title>Sequencing the genomes of 1000 actinobacteria strains.</title>
        <authorList>
            <person name="Klenk H.-P."/>
        </authorList>
    </citation>
    <scope>NUCLEOTIDE SEQUENCE [LARGE SCALE GENOMIC DNA]</scope>
    <source>
        <strain evidence="10 11">GD13</strain>
    </source>
</reference>
<evidence type="ECO:0000256" key="4">
    <source>
        <dbReference type="ARBA" id="ARBA00022989"/>
    </source>
</evidence>
<protein>
    <submittedName>
        <fullName evidence="10">Uncharacterized membrane protein YjjP (DUF1212 family)</fullName>
    </submittedName>
</protein>
<feature type="transmembrane region" description="Helical" evidence="7">
    <location>
        <begin position="175"/>
        <end position="196"/>
    </location>
</feature>
<keyword evidence="11" id="KW-1185">Reference proteome</keyword>
<evidence type="ECO:0000256" key="6">
    <source>
        <dbReference type="ARBA" id="ARBA00034125"/>
    </source>
</evidence>
<feature type="transmembrane region" description="Helical" evidence="7">
    <location>
        <begin position="352"/>
        <end position="370"/>
    </location>
</feature>
<evidence type="ECO:0000313" key="11">
    <source>
        <dbReference type="Proteomes" id="UP001240447"/>
    </source>
</evidence>
<name>A0ABT9NT58_9ACTN</name>
<dbReference type="Pfam" id="PF12821">
    <property type="entry name" value="ThrE_2"/>
    <property type="match status" value="1"/>
</dbReference>
<dbReference type="Proteomes" id="UP001240447">
    <property type="component" value="Unassembled WGS sequence"/>
</dbReference>
<dbReference type="RefSeq" id="WP_306825280.1">
    <property type="nucleotide sequence ID" value="NZ_JAUSQM010000001.1"/>
</dbReference>
<dbReference type="PANTHER" id="PTHR34390">
    <property type="entry name" value="UPF0442 PROTEIN YJJB-RELATED"/>
    <property type="match status" value="1"/>
</dbReference>
<keyword evidence="5 7" id="KW-0472">Membrane</keyword>
<comment type="subcellular location">
    <subcellularLocation>
        <location evidence="1">Cell membrane</location>
        <topology evidence="1">Multi-pass membrane protein</topology>
    </subcellularLocation>
</comment>
<keyword evidence="3 7" id="KW-0812">Transmembrane</keyword>
<evidence type="ECO:0000259" key="9">
    <source>
        <dbReference type="Pfam" id="PF12821"/>
    </source>
</evidence>
<feature type="transmembrane region" description="Helical" evidence="7">
    <location>
        <begin position="236"/>
        <end position="256"/>
    </location>
</feature>
<evidence type="ECO:0000256" key="1">
    <source>
        <dbReference type="ARBA" id="ARBA00004651"/>
    </source>
</evidence>
<dbReference type="InterPro" id="IPR050539">
    <property type="entry name" value="ThrE_Dicarb/AminoAcid_Exp"/>
</dbReference>
<feature type="domain" description="Threonine/Serine exporter ThrE" evidence="9">
    <location>
        <begin position="286"/>
        <end position="408"/>
    </location>
</feature>
<comment type="caution">
    <text evidence="10">The sequence shown here is derived from an EMBL/GenBank/DDBJ whole genome shotgun (WGS) entry which is preliminary data.</text>
</comment>
<sequence>MPEARDRYLTLDLALRVGEILLSSGAGAADVTATMLSLTHHLGLRNCDVDVTFTSLRVSYQSDPDEPALLQVRQVRHRDIDYDDLTRVDALVNALLADAIDRDEARARIARIVSTGHALPRWASTLAVGVSGAAIGVLLGGDLPMLAIAFLAAMGIDVLKWRMSRRRLPDFYQQVAGGLLATLVAAVTTAAFPSVFPQPSLVITASVIMLLAGVSFMGAIQDALTGFYITGSARILEALLATAGIIAGVSGGLTVARMLGLDMGFVQPGAAGGFEYVPFMMFGGGLAAAAFALSCYAPWRSLLPIGFIAATAVGVYQTVLIQEIGRTWAASAAALLVGLVAYAASGRFRVPPLVIVVPAILPMLPGLSIYRGLSLIGAEQGDSAEGIVAMVTAASIAIALASGVILGEYAAQPLRREARRLERRLSGPRLVGPLRARAPRPARIQDAEAPPPNT</sequence>
<evidence type="ECO:0000256" key="3">
    <source>
        <dbReference type="ARBA" id="ARBA00022692"/>
    </source>
</evidence>
<dbReference type="PANTHER" id="PTHR34390:SF2">
    <property type="entry name" value="SUCCINATE TRANSPORTER SUBUNIT YJJP-RELATED"/>
    <property type="match status" value="1"/>
</dbReference>
<evidence type="ECO:0000313" key="10">
    <source>
        <dbReference type="EMBL" id="MDP9823364.1"/>
    </source>
</evidence>
<proteinExistence type="inferred from homology"/>
<gene>
    <name evidence="10" type="ORF">J2S59_003173</name>
</gene>
<keyword evidence="4 7" id="KW-1133">Transmembrane helix</keyword>
<dbReference type="InterPro" id="IPR010619">
    <property type="entry name" value="ThrE-like_N"/>
</dbReference>
<comment type="similarity">
    <text evidence="6">Belongs to the ThrE exporter (TC 2.A.79) family.</text>
</comment>
<feature type="domain" description="Threonine/serine exporter-like N-terminal" evidence="8">
    <location>
        <begin position="12"/>
        <end position="255"/>
    </location>
</feature>
<evidence type="ECO:0000259" key="8">
    <source>
        <dbReference type="Pfam" id="PF06738"/>
    </source>
</evidence>
<feature type="transmembrane region" description="Helical" evidence="7">
    <location>
        <begin position="302"/>
        <end position="321"/>
    </location>
</feature>
<feature type="transmembrane region" description="Helical" evidence="7">
    <location>
        <begin position="276"/>
        <end position="295"/>
    </location>
</feature>
<evidence type="ECO:0000256" key="2">
    <source>
        <dbReference type="ARBA" id="ARBA00022475"/>
    </source>
</evidence>
<keyword evidence="2" id="KW-1003">Cell membrane</keyword>
<feature type="transmembrane region" description="Helical" evidence="7">
    <location>
        <begin position="327"/>
        <end position="345"/>
    </location>
</feature>
<evidence type="ECO:0000256" key="5">
    <source>
        <dbReference type="ARBA" id="ARBA00023136"/>
    </source>
</evidence>
<dbReference type="EMBL" id="JAUSQM010000001">
    <property type="protein sequence ID" value="MDP9823364.1"/>
    <property type="molecule type" value="Genomic_DNA"/>
</dbReference>
<dbReference type="InterPro" id="IPR024528">
    <property type="entry name" value="ThrE_2"/>
</dbReference>
<feature type="transmembrane region" description="Helical" evidence="7">
    <location>
        <begin position="390"/>
        <end position="411"/>
    </location>
</feature>
<accession>A0ABT9NT58</accession>
<dbReference type="Pfam" id="PF06738">
    <property type="entry name" value="ThrE"/>
    <property type="match status" value="1"/>
</dbReference>
<organism evidence="10 11">
    <name type="scientific">Nocardioides massiliensis</name>
    <dbReference type="NCBI Taxonomy" id="1325935"/>
    <lineage>
        <taxon>Bacteria</taxon>
        <taxon>Bacillati</taxon>
        <taxon>Actinomycetota</taxon>
        <taxon>Actinomycetes</taxon>
        <taxon>Propionibacteriales</taxon>
        <taxon>Nocardioidaceae</taxon>
        <taxon>Nocardioides</taxon>
    </lineage>
</organism>
<evidence type="ECO:0000256" key="7">
    <source>
        <dbReference type="SAM" id="Phobius"/>
    </source>
</evidence>